<dbReference type="GO" id="GO:0031491">
    <property type="term" value="F:nucleosome binding"/>
    <property type="evidence" value="ECO:0007669"/>
    <property type="project" value="TreeGrafter"/>
</dbReference>
<dbReference type="GO" id="GO:0051287">
    <property type="term" value="F:NAD binding"/>
    <property type="evidence" value="ECO:0007669"/>
    <property type="project" value="InterPro"/>
</dbReference>
<evidence type="ECO:0000256" key="2">
    <source>
        <dbReference type="ARBA" id="ARBA00023002"/>
    </source>
</evidence>
<dbReference type="GO" id="GO:0050661">
    <property type="term" value="F:NADP binding"/>
    <property type="evidence" value="ECO:0007669"/>
    <property type="project" value="InterPro"/>
</dbReference>
<dbReference type="Gene3D" id="3.40.50.720">
    <property type="entry name" value="NAD(P)-binding Rossmann-like Domain"/>
    <property type="match status" value="1"/>
</dbReference>
<reference evidence="6" key="2">
    <citation type="submission" date="2017-10" db="EMBL/GenBank/DDBJ databases">
        <title>Ladona fulva Genome sequencing and assembly.</title>
        <authorList>
            <person name="Murali S."/>
            <person name="Richards S."/>
            <person name="Bandaranaike D."/>
            <person name="Bellair M."/>
            <person name="Blankenburg K."/>
            <person name="Chao H."/>
            <person name="Dinh H."/>
            <person name="Doddapaneni H."/>
            <person name="Dugan-Rocha S."/>
            <person name="Elkadiri S."/>
            <person name="Gnanaolivu R."/>
            <person name="Hernandez B."/>
            <person name="Skinner E."/>
            <person name="Javaid M."/>
            <person name="Lee S."/>
            <person name="Li M."/>
            <person name="Ming W."/>
            <person name="Munidasa M."/>
            <person name="Muniz J."/>
            <person name="Nguyen L."/>
            <person name="Hughes D."/>
            <person name="Osuji N."/>
            <person name="Pu L.-L."/>
            <person name="Puazo M."/>
            <person name="Qu C."/>
            <person name="Quiroz J."/>
            <person name="Raj R."/>
            <person name="Weissenberger G."/>
            <person name="Xin Y."/>
            <person name="Zou X."/>
            <person name="Han Y."/>
            <person name="Worley K."/>
            <person name="Muzny D."/>
            <person name="Gibbs R."/>
        </authorList>
    </citation>
    <scope>NUCLEOTIDE SEQUENCE</scope>
    <source>
        <strain evidence="6">Sampled in the wild</strain>
    </source>
</reference>
<reference evidence="6" key="1">
    <citation type="submission" date="2013-04" db="EMBL/GenBank/DDBJ databases">
        <authorList>
            <person name="Qu J."/>
            <person name="Murali S.C."/>
            <person name="Bandaranaike D."/>
            <person name="Bellair M."/>
            <person name="Blankenburg K."/>
            <person name="Chao H."/>
            <person name="Dinh H."/>
            <person name="Doddapaneni H."/>
            <person name="Downs B."/>
            <person name="Dugan-Rocha S."/>
            <person name="Elkadiri S."/>
            <person name="Gnanaolivu R.D."/>
            <person name="Hernandez B."/>
            <person name="Javaid M."/>
            <person name="Jayaseelan J.C."/>
            <person name="Lee S."/>
            <person name="Li M."/>
            <person name="Ming W."/>
            <person name="Munidasa M."/>
            <person name="Muniz J."/>
            <person name="Nguyen L."/>
            <person name="Ongeri F."/>
            <person name="Osuji N."/>
            <person name="Pu L.-L."/>
            <person name="Puazo M."/>
            <person name="Qu C."/>
            <person name="Quiroz J."/>
            <person name="Raj R."/>
            <person name="Weissenberger G."/>
            <person name="Xin Y."/>
            <person name="Zou X."/>
            <person name="Han Y."/>
            <person name="Richards S."/>
            <person name="Worley K."/>
            <person name="Muzny D."/>
            <person name="Gibbs R."/>
        </authorList>
    </citation>
    <scope>NUCLEOTIDE SEQUENCE</scope>
    <source>
        <strain evidence="6">Sampled in the wild</strain>
    </source>
</reference>
<dbReference type="GO" id="GO:0140673">
    <property type="term" value="P:transcription elongation-coupled chromatin remodeling"/>
    <property type="evidence" value="ECO:0007669"/>
    <property type="project" value="TreeGrafter"/>
</dbReference>
<keyword evidence="7" id="KW-1185">Reference proteome</keyword>
<name>A0A8K0KBH4_LADFU</name>
<proteinExistence type="inferred from homology"/>
<dbReference type="GO" id="GO:0016491">
    <property type="term" value="F:oxidoreductase activity"/>
    <property type="evidence" value="ECO:0007669"/>
    <property type="project" value="UniProtKB-KW"/>
</dbReference>
<dbReference type="InterPro" id="IPR051265">
    <property type="entry name" value="HIBADH-related_NP60_sf"/>
</dbReference>
<dbReference type="InterPro" id="IPR013328">
    <property type="entry name" value="6PGD_dom2"/>
</dbReference>
<dbReference type="Proteomes" id="UP000792457">
    <property type="component" value="Unassembled WGS sequence"/>
</dbReference>
<dbReference type="InterPro" id="IPR006115">
    <property type="entry name" value="6PGDH_NADP-bd"/>
</dbReference>
<dbReference type="PANTHER" id="PTHR43580">
    <property type="entry name" value="OXIDOREDUCTASE GLYR1-RELATED"/>
    <property type="match status" value="1"/>
</dbReference>
<dbReference type="EMBL" id="KZ308550">
    <property type="protein sequence ID" value="KAG8231327.1"/>
    <property type="molecule type" value="Genomic_DNA"/>
</dbReference>
<dbReference type="PIRSF" id="PIRSF000103">
    <property type="entry name" value="HIBADH"/>
    <property type="match status" value="1"/>
</dbReference>
<dbReference type="AlphaFoldDB" id="A0A8K0KBH4"/>
<dbReference type="SUPFAM" id="SSF48179">
    <property type="entry name" value="6-phosphogluconate dehydrogenase C-terminal domain-like"/>
    <property type="match status" value="1"/>
</dbReference>
<comment type="caution">
    <text evidence="6">The sequence shown here is derived from an EMBL/GenBank/DDBJ whole genome shotgun (WGS) entry which is preliminary data.</text>
</comment>
<comment type="similarity">
    <text evidence="1">Belongs to the HIBADH-related family. NP60 subfamily.</text>
</comment>
<accession>A0A8K0KBH4</accession>
<dbReference type="InterPro" id="IPR008927">
    <property type="entry name" value="6-PGluconate_DH-like_C_sf"/>
</dbReference>
<dbReference type="Pfam" id="PF03446">
    <property type="entry name" value="NAD_binding_2"/>
    <property type="match status" value="1"/>
</dbReference>
<evidence type="ECO:0008006" key="8">
    <source>
        <dbReference type="Google" id="ProtNLM"/>
    </source>
</evidence>
<dbReference type="InterPro" id="IPR036291">
    <property type="entry name" value="NAD(P)-bd_dom_sf"/>
</dbReference>
<evidence type="ECO:0000313" key="6">
    <source>
        <dbReference type="EMBL" id="KAG8231327.1"/>
    </source>
</evidence>
<dbReference type="OrthoDB" id="21615at2759"/>
<organism evidence="6 7">
    <name type="scientific">Ladona fulva</name>
    <name type="common">Scarce chaser dragonfly</name>
    <name type="synonym">Libellula fulva</name>
    <dbReference type="NCBI Taxonomy" id="123851"/>
    <lineage>
        <taxon>Eukaryota</taxon>
        <taxon>Metazoa</taxon>
        <taxon>Ecdysozoa</taxon>
        <taxon>Arthropoda</taxon>
        <taxon>Hexapoda</taxon>
        <taxon>Insecta</taxon>
        <taxon>Pterygota</taxon>
        <taxon>Palaeoptera</taxon>
        <taxon>Odonata</taxon>
        <taxon>Epiprocta</taxon>
        <taxon>Anisoptera</taxon>
        <taxon>Libelluloidea</taxon>
        <taxon>Libellulidae</taxon>
        <taxon>Ladona</taxon>
    </lineage>
</organism>
<dbReference type="InterPro" id="IPR029154">
    <property type="entry name" value="HIBADH-like_NADP-bd"/>
</dbReference>
<keyword evidence="2" id="KW-0560">Oxidoreductase</keyword>
<dbReference type="Pfam" id="PF14833">
    <property type="entry name" value="NAD_binding_11"/>
    <property type="match status" value="1"/>
</dbReference>
<dbReference type="Gene3D" id="1.10.1040.10">
    <property type="entry name" value="N-(1-d-carboxylethyl)-l-norvaline Dehydrogenase, domain 2"/>
    <property type="match status" value="1"/>
</dbReference>
<dbReference type="InterPro" id="IPR015815">
    <property type="entry name" value="HIBADH-related"/>
</dbReference>
<evidence type="ECO:0000259" key="5">
    <source>
        <dbReference type="Pfam" id="PF14833"/>
    </source>
</evidence>
<feature type="domain" description="6-phosphogluconate dehydrogenase NADP-binding" evidence="4">
    <location>
        <begin position="2"/>
        <end position="127"/>
    </location>
</feature>
<dbReference type="PANTHER" id="PTHR43580:SF2">
    <property type="entry name" value="CYTOKINE-LIKE NUCLEAR FACTOR N-PAC"/>
    <property type="match status" value="1"/>
</dbReference>
<dbReference type="GO" id="GO:0003677">
    <property type="term" value="F:DNA binding"/>
    <property type="evidence" value="ECO:0007669"/>
    <property type="project" value="TreeGrafter"/>
</dbReference>
<keyword evidence="3" id="KW-0520">NAD</keyword>
<evidence type="ECO:0000256" key="3">
    <source>
        <dbReference type="ARBA" id="ARBA00023027"/>
    </source>
</evidence>
<dbReference type="SUPFAM" id="SSF51735">
    <property type="entry name" value="NAD(P)-binding Rossmann-fold domains"/>
    <property type="match status" value="1"/>
</dbReference>
<sequence>MCKEFAKVGAEVGMTPSDVVQVADITFSCVADPQAAKDMVFGNCGVLLEISSSKGYVEMTGIDAETSQDIAEAIQAKGGRYLEAQVQGSKTQAEEGTLVILAAGDRILFDECQSCFEAMGKNSFYLGDVGNASKMNLVLQLMAGVTLAGLAEGMALADRAGLQQKDVLEVLELTSLSCPTIIEKGKCIIEGGFQCHLPLQHLQKDLKLSLCMGDQLEQPLPLTAAANEVFKHAKRLGYGDHDASSVYIRARF</sequence>
<protein>
    <recommendedName>
        <fullName evidence="8">3-hydroxyisobutyrate dehydrogenase</fullName>
    </recommendedName>
</protein>
<dbReference type="GO" id="GO:0000785">
    <property type="term" value="C:chromatin"/>
    <property type="evidence" value="ECO:0007669"/>
    <property type="project" value="TreeGrafter"/>
</dbReference>
<evidence type="ECO:0000256" key="1">
    <source>
        <dbReference type="ARBA" id="ARBA00007598"/>
    </source>
</evidence>
<feature type="domain" description="3-hydroxyisobutyrate dehydrogenase-like NAD-binding" evidence="5">
    <location>
        <begin position="130"/>
        <end position="247"/>
    </location>
</feature>
<gene>
    <name evidence="6" type="ORF">J437_LFUL011720</name>
</gene>
<evidence type="ECO:0000313" key="7">
    <source>
        <dbReference type="Proteomes" id="UP000792457"/>
    </source>
</evidence>
<evidence type="ECO:0000259" key="4">
    <source>
        <dbReference type="Pfam" id="PF03446"/>
    </source>
</evidence>